<dbReference type="PANTHER" id="PTHR46580">
    <property type="entry name" value="SENSOR KINASE-RELATED"/>
    <property type="match status" value="1"/>
</dbReference>
<feature type="compositionally biased region" description="Polar residues" evidence="2">
    <location>
        <begin position="4375"/>
        <end position="4392"/>
    </location>
</feature>
<dbReference type="Pfam" id="PF01345">
    <property type="entry name" value="DUF11"/>
    <property type="match status" value="2"/>
</dbReference>
<dbReference type="KEGG" id="amuc:Pan181_28580"/>
<dbReference type="InterPro" id="IPR047589">
    <property type="entry name" value="DUF11_rpt"/>
</dbReference>
<dbReference type="SUPFAM" id="SSF69318">
    <property type="entry name" value="Integrin alpha N-terminal domain"/>
    <property type="match status" value="14"/>
</dbReference>
<dbReference type="InterPro" id="IPR001434">
    <property type="entry name" value="OmcB-like_DUF11"/>
</dbReference>
<dbReference type="InterPro" id="IPR028994">
    <property type="entry name" value="Integrin_alpha_N"/>
</dbReference>
<evidence type="ECO:0000256" key="2">
    <source>
        <dbReference type="SAM" id="MobiDB-lite"/>
    </source>
</evidence>
<protein>
    <submittedName>
        <fullName evidence="4">FG-GAP repeat protein</fullName>
    </submittedName>
</protein>
<dbReference type="EMBL" id="CP036278">
    <property type="protein sequence ID" value="QDU56648.1"/>
    <property type="molecule type" value="Genomic_DNA"/>
</dbReference>
<dbReference type="PROSITE" id="PS00018">
    <property type="entry name" value="EF_HAND_1"/>
    <property type="match status" value="1"/>
</dbReference>
<dbReference type="PANTHER" id="PTHR46580:SF4">
    <property type="entry name" value="ATP_GTP-BINDING PROTEIN"/>
    <property type="match status" value="1"/>
</dbReference>
<name>A0A518APK3_9BACT</name>
<feature type="region of interest" description="Disordered" evidence="2">
    <location>
        <begin position="4374"/>
        <end position="4472"/>
    </location>
</feature>
<accession>A0A518APK3</accession>
<reference evidence="4 5" key="1">
    <citation type="submission" date="2019-02" db="EMBL/GenBank/DDBJ databases">
        <title>Deep-cultivation of Planctomycetes and their phenomic and genomic characterization uncovers novel biology.</title>
        <authorList>
            <person name="Wiegand S."/>
            <person name="Jogler M."/>
            <person name="Boedeker C."/>
            <person name="Pinto D."/>
            <person name="Vollmers J."/>
            <person name="Rivas-Marin E."/>
            <person name="Kohn T."/>
            <person name="Peeters S.H."/>
            <person name="Heuer A."/>
            <person name="Rast P."/>
            <person name="Oberbeckmann S."/>
            <person name="Bunk B."/>
            <person name="Jeske O."/>
            <person name="Meyerdierks A."/>
            <person name="Storesund J.E."/>
            <person name="Kallscheuer N."/>
            <person name="Luecker S."/>
            <person name="Lage O.M."/>
            <person name="Pohl T."/>
            <person name="Merkel B.J."/>
            <person name="Hornburger P."/>
            <person name="Mueller R.-W."/>
            <person name="Bruemmer F."/>
            <person name="Labrenz M."/>
            <person name="Spormann A.M."/>
            <person name="Op den Camp H."/>
            <person name="Overmann J."/>
            <person name="Amann R."/>
            <person name="Jetten M.S.M."/>
            <person name="Mascher T."/>
            <person name="Medema M.H."/>
            <person name="Devos D.P."/>
            <person name="Kaster A.-K."/>
            <person name="Ovreas L."/>
            <person name="Rohde M."/>
            <person name="Galperin M.Y."/>
            <person name="Jogler C."/>
        </authorList>
    </citation>
    <scope>NUCLEOTIDE SEQUENCE [LARGE SCALE GENOMIC DNA]</scope>
    <source>
        <strain evidence="4 5">Pan181</strain>
    </source>
</reference>
<keyword evidence="1" id="KW-0732">Signal</keyword>
<dbReference type="Pfam" id="PF13517">
    <property type="entry name" value="FG-GAP_3"/>
    <property type="match status" value="21"/>
</dbReference>
<feature type="compositionally biased region" description="Polar residues" evidence="2">
    <location>
        <begin position="4404"/>
        <end position="4426"/>
    </location>
</feature>
<feature type="domain" description="DUF11" evidence="3">
    <location>
        <begin position="5"/>
        <end position="116"/>
    </location>
</feature>
<feature type="domain" description="DUF11" evidence="3">
    <location>
        <begin position="2853"/>
        <end position="2955"/>
    </location>
</feature>
<dbReference type="NCBIfam" id="TIGR01451">
    <property type="entry name" value="B_ant_repeat"/>
    <property type="match status" value="1"/>
</dbReference>
<gene>
    <name evidence="4" type="ORF">Pan181_28580</name>
</gene>
<dbReference type="Gene3D" id="2.130.10.130">
    <property type="entry name" value="Integrin alpha, N-terminal"/>
    <property type="match status" value="10"/>
</dbReference>
<evidence type="ECO:0000313" key="4">
    <source>
        <dbReference type="EMBL" id="QDU56648.1"/>
    </source>
</evidence>
<dbReference type="InterPro" id="IPR013517">
    <property type="entry name" value="FG-GAP"/>
</dbReference>
<evidence type="ECO:0000256" key="1">
    <source>
        <dbReference type="ARBA" id="ARBA00022729"/>
    </source>
</evidence>
<evidence type="ECO:0000259" key="3">
    <source>
        <dbReference type="Pfam" id="PF01345"/>
    </source>
</evidence>
<keyword evidence="5" id="KW-1185">Reference proteome</keyword>
<dbReference type="Proteomes" id="UP000315750">
    <property type="component" value="Chromosome"/>
</dbReference>
<organism evidence="4 5">
    <name type="scientific">Aeoliella mucimassa</name>
    <dbReference type="NCBI Taxonomy" id="2527972"/>
    <lineage>
        <taxon>Bacteria</taxon>
        <taxon>Pseudomonadati</taxon>
        <taxon>Planctomycetota</taxon>
        <taxon>Planctomycetia</taxon>
        <taxon>Pirellulales</taxon>
        <taxon>Lacipirellulaceae</taxon>
        <taxon>Aeoliella</taxon>
    </lineage>
</organism>
<proteinExistence type="predicted"/>
<evidence type="ECO:0000313" key="5">
    <source>
        <dbReference type="Proteomes" id="UP000315750"/>
    </source>
</evidence>
<sequence>MPGSSEDVSYEVTVSNRTPHEVQGVEVEHTLSALLSNAQLVGVVVSSGSTSSATSGALSSNWADTVTLAAGGSITYQISATVNPSDSDASSEVLHSATAHSPAGLIEFTEANNRAALKNRQHAATAGTGIFYADVLNELALGGEMVKLGDLDGDGDLDAFLGDPAGTHRVFLQDASGRFVQTEQVFNSYGNSDPEEPRELQLEDIDQDGDLDVVVTGPVLQVLLNRGDGQFDAGTQHLVYLGNTDLSDIDGDGDLDLVTNSSSWGGETRNVIFLNDGYGNFVDSGRWLNTSNTLVGLASGDFDGDGDIDLVSLDYANGRVWLNNGSGQFTRTSQMLGENDSPADVQVGDLDGDGDLDIVLAARFGRNRVWLNDGSGTFVEGQTLALSNIDQEQIGIGDIDGDGDLDVAMRAIGGNGNLVVWVNDGAANFQPTLPLPSDVEVTGFDMADIDGNGSMDFFVLLAGESPGSNVWLNSDTDLRVQLSPQTGFEVGSTQSVSYTLTVDNRTSHGVSGAELVSLFGTGLTDVVLNSVTATGGASSSLSSGPLGTSLTDTVDLPAGSSITYEIAGTLTVPHSVSGAVDVVVASITPPAGMVDGNLSNNSAASRNWVDRPTRPSAGVFVQTPQAFDSFTVDALASADLNFDGYDDLVVGTNATYTRVLISDGTGQFVESEQQLPGGATEAVAIDDVDGDGDRDIIIAHTNSGTRVWLNDGAGHFTDSGQTLGGTYQLSLATADLDNDGDVDLITGGAQNKVWLNDGLGGFTASAELGDSRAYDIDPGDIDGDGDTDLMIVGYDNRAVFWINDGNAGFVASPNYISNVLYGGALHDFDGDGDLDAVLLSNSTSHLIWLNDGDGVFTSSGAQNGLYARGYNVQLIDAEGDGDMDFLYTTYSDSSSDELETRLLINQGDATFVVSSQFLGDTPNAALVTGDFDGDGDSDIAVGRVRDNRMGVFLNADTDLLVQVSPTQHLVEAEVATLVSYEITVTNFGPTDIVGASLTHELTDALEDASITSISRGEGAETSIAIGTFVDVFSGYVDLPAGASITFTVEAMLTVPSSFAPIVTSTTEVTAPTGILESYTANNRAQGSGYAPAVIPVSSGRFVDTGQSIRTYGEEVKLGDLDGDGDLDAIVIADDNTYHRVLHNRGDGTFDEVQQFGVEMSHAITLVDIDSDGDLDAVLSGRQRDGSVWLNDGTGLFQEGPAIFVNPASTGDALPVFGDLDGDGDLDAYVARSNNQPNEIWLNDGLGNFVDSGQRLGSSNSRDATLADYDGDGDLDAFVANYGTNYLWTNNGSGSFTLSGYALGSGNSFAVFAGDFTGDGVLEVLFGNTGSASVLLVKAGRVYTSKPLPIGSTSDIDLDVADLDGDGDLDVLLAASDQVLMNDGDGNFAAEYSYDFPNIYVALGDLDGDGDIDAYFTESNNNSDTVWLNAETDVRTYFTQTPDTETVIPGATLDYTIVVENAGTNPVSAATVLLTLPKPVVSASLTSVTQADGATSTLTPIADLEVVQLNDTVDLPIGGKVTYQLTVTLSSDLTDYVSPSAVSSITADVKLPSGQIDANQVDNAAADQNLIRFETSLGSGVFQDSGQRLGDFQSQAVVTGDVDGDGDIDAIVANDGQAGNRLWLNDGSGMFTDSGQMLGNYQSTSLAIGDVDSDGDLDLLIAYSGFGSAQPSLFLNDGVGNFTVVDQGLTTKSTGLVALLDLNNDGALDAMLGSGIYLNNGLGYFTQVVASNGTPSSYGDVDGDGDLDLLNGYRLQLNRGDGSFEPAVQITNSASATALFDADGDGDLDIIFDTGSSNTVWLNDGNGSFTDSGQVLASEGANDFEVGDIDGDGDLDILQSGDDYSGEPITKIWLNDGAGVFAVSPQVFPTDGIVDTALADLDGDGDLDVFMVSEEGANQVWLNPAADTLIDLRIEQHTGDSQVDPGQQVTYVFTVHNDSVIDTQGAMVEYLAGQYLLDVELISVTATGTAESSLVPGTLMGNQFIDTTNLPAGASLEYVIRGTVAPAGTPGLSENYRIEHKVKASAPANQFDPYQADNLTSNVDIVTLSGSGGSGLFVELPQSIDTEDAVDVEMGDLDGDGDLDAIVVYNSSASEVLLNDGAGNFSVATTLFVPEQNLRGTSLAMSDLDNDGDLDVVISTYYGSGSGVWLNNGDATFELSTPSFPGQAEPASITFVDIDNDGDPDLLTGSAWYANDGTGTFSTNFEYLPNSTYDLALGDMDGDGDLDALGYYYQMQYDGITGFSSVYDRWPDSGNWVVGDLNGDGKPDAIRYRTNAQEVWINDGNGRPELYQQIESAPGATEVRFVDVDGDDDLDLVSLELNSFIRIRLNDGNANFVDTGLKFASTDTERFSIGDVDGDGDLDALTVGPTGMQVWTNLAADELANLTVDVQSGGTYASAGDTVTYTVTASNPSKVDILNATITTEFSHSVEESRLVSVLLAGGASGPISLGTFNGEFVSEVDMPAGSSITFVIEVDLLAAGTPMQPAVYGFGASASITTEDGYDAAPGNNTSYDVDIIGPKVTGGTGKFSVADEVTLPTESYVADMSLGDVDGDGDLDVLVVYSYNGGAILTNDGAGNFTVSSVLAGENIYTDGRTSALADVDGDGDLDAFVRTKWFINDGTGSFTNAGHYVPDSAVFGDVDGDGDIDAIAEGRVRFNDGTGVFSEASPMLGSGNLLPQLADLDGDGDLDALYGGAYDDRVVWLNNGEGLFTATTQTLESGLRRGFDLGDLDNDGDLDLWMVFDDFNRVYLNDGNAVFTPLDQEIPRTNYNTSVSLTDIDGDGDLDALTTVHDVAGVNSVFVNDGNASFTESTGIFHPQSLGVLAVGDLDNDGDVDAIFGGNRTVASMLNGDVDLAVTLESPGETVKQGDIVDYTLTVTNNGPLHVTGAELQLLFDLPIADLTVAGVETTGASSSAGATIDVAEGRLTDLINIPVGGTVTYTLQAVVAANDGSFSREHEHFSARAIITPPTGLFDAVPENSFAVQQDQLQVVSEVPSGIWVDSGQQFTLTGGLAIAAGDLDGDGQRDLVIGYETGAQVWWNNDGTFVAGPIISDRVTSQVAVGDFDEDGDLDVAIKTNEGRTFFANDGYGNLTKYFVFGGNYSSFSEFTDVDGDGDLDFYDDVTQLNDGNGYFVAADNSHDGASQHLFGDFNGDGDLDLYTSQGTFDNVGHGFFQYISGYAWSESFNNAQLGDMDGDGDLDAVIAVSGANRVWLNDGSGALVDSGQLLGSAVSNNVSLADFDGDGDLDALFANGGSANVLWLNDGLGNLTYSGIEFDEGTTNSFAISDFNGDGTLDVVSVNSDGPTRLYHGIDIRTQPDLSISLTSSQVAAELGARLYYTLVVTNNGPVPVNGATITARFDRILQDFDIDSPVGTGGAASDLVEGAAAGEFIATVDLPVGASLQYIVSAIPKADAVFLATDSVLSALASVSVPEGFVSDITPDSNAAYDNDLVVLPNAEGSGTFNITSLGLPVDRIEDVALGDVDGDGDLDAVITRGTWSAGDSRNANGVWLNDGHGNYVDSGQELGTSRTFQVMLADFDGDGDLDALFGNHSSNSIWLNDGSGVFTNSEQVIGHNTTYSIAIGDLDGDGDVDIYETDSNAYRNYLWINDGTGVFTSRTISLPPLTSSRAALGDFDGDGDLDVLRVGIRGNSQVMLNDGYGNFLVEGGILTEHGQFVSAVGDLDGDGDLDAVITIEVTLSNGDTEDHIQAYLNNGTGEFTPYGDSFDARAVRELELVDIDHDNDLDLVAGVVSANINYVRNAETVWHNDGSGKFTAAGNAINLQTGYSVSVAAGDVDQDGDPDIVFINDYRPPQLWLNSNATDLAVEFLSGPQAAKVGEAVEYEVRVTNHGSVRTIGADFSSTLWPLFVDAQIADLQYSGDGSSTLEIGAVGNSLQAELFLDPGESVTFVLKATIASGQQVLSATNSMAALNVQVTPRSGEVDSENANNKSVFQTVIEVAATSGTDSLEDSGQQLGFGFATDVALGDIDGDGDLDALIADRLNGNYLWRNNGHGVFEVVGQPFGGEDTVAVALGDLNGDGRLDAVVANRNQSIAVYRNSGNGNFVLMGSYENVADYRDIAVADFDNDGLIDLFIDVDGENVVWRNVGNGIFDPQPALVSSHSSSVALGDVDGDGDIDAVVANEQGEANRLWINDGTGQFVDSGLQLGEGDSVHAALADLDGDGDLDAVIANQSGDHQIWLNDGFGDFGLGDSLLNSVGYVASLALGDMDGDGDIDVVIATSGSAGNLVWMNHGDATFEDTPVEFGNASTFAIALGDLDADGDVDVVSANAFGPGSQVWLNQLTLTPEMAAFNGSGRVDLGDYTIWRDHLGATVERGTSGDADGNGIINRNDYEIWKALYGTTVATPVASAVIAPNESASQTPNSEAVDSNASAPDSIPNDATGDVANSSYSTDSTQDNQEVSPSPTYVRSKAKSDKDSRESLLLQRRRQQPAERDSVSEDAAAANATAPGLVENEATADAALWFYSTDDTRDHEALLPRRSHDRMELTSDNDSSESVLLLRRQHLVVERASVSSSTLKDRTETDEQRAIDEVFTELGSPLLHRLGDRDRK</sequence>
<dbReference type="InterPro" id="IPR018247">
    <property type="entry name" value="EF_Hand_1_Ca_BS"/>
</dbReference>